<dbReference type="Proteomes" id="UP001139293">
    <property type="component" value="Unassembled WGS sequence"/>
</dbReference>
<dbReference type="PROSITE" id="PS51257">
    <property type="entry name" value="PROKAR_LIPOPROTEIN"/>
    <property type="match status" value="1"/>
</dbReference>
<gene>
    <name evidence="2" type="ORF">L2740_06585</name>
</gene>
<sequence length="86" mass="8950">MLELVQRIVMIILLSAALSGCSANTAANAGCDFVSGAHSNAEQREQRQVIGGSSESSANNRDTEVGVINAILGVFARQGNDAQECL</sequence>
<reference evidence="2" key="1">
    <citation type="submission" date="2022-01" db="EMBL/GenBank/DDBJ databases">
        <title>Whole genome-based taxonomy of the Shewanellaceae.</title>
        <authorList>
            <person name="Martin-Rodriguez A.J."/>
        </authorList>
    </citation>
    <scope>NUCLEOTIDE SEQUENCE</scope>
    <source>
        <strain evidence="2">KCTC 23973</strain>
    </source>
</reference>
<dbReference type="RefSeq" id="WP_248949296.1">
    <property type="nucleotide sequence ID" value="NZ_JAKILB010000003.1"/>
</dbReference>
<keyword evidence="3" id="KW-1185">Reference proteome</keyword>
<accession>A0A9X2CH83</accession>
<feature type="chain" id="PRO_5040985943" description="Lipoprotein" evidence="1">
    <location>
        <begin position="30"/>
        <end position="86"/>
    </location>
</feature>
<evidence type="ECO:0008006" key="4">
    <source>
        <dbReference type="Google" id="ProtNLM"/>
    </source>
</evidence>
<organism evidence="2 3">
    <name type="scientific">Shewanella pneumatophori</name>
    <dbReference type="NCBI Taxonomy" id="314092"/>
    <lineage>
        <taxon>Bacteria</taxon>
        <taxon>Pseudomonadati</taxon>
        <taxon>Pseudomonadota</taxon>
        <taxon>Gammaproteobacteria</taxon>
        <taxon>Alteromonadales</taxon>
        <taxon>Shewanellaceae</taxon>
        <taxon>Shewanella</taxon>
    </lineage>
</organism>
<proteinExistence type="predicted"/>
<protein>
    <recommendedName>
        <fullName evidence="4">Lipoprotein</fullName>
    </recommendedName>
</protein>
<dbReference type="EMBL" id="JAKILB010000003">
    <property type="protein sequence ID" value="MCL1138215.1"/>
    <property type="molecule type" value="Genomic_DNA"/>
</dbReference>
<keyword evidence="1" id="KW-0732">Signal</keyword>
<evidence type="ECO:0000313" key="3">
    <source>
        <dbReference type="Proteomes" id="UP001139293"/>
    </source>
</evidence>
<feature type="signal peptide" evidence="1">
    <location>
        <begin position="1"/>
        <end position="29"/>
    </location>
</feature>
<comment type="caution">
    <text evidence="2">The sequence shown here is derived from an EMBL/GenBank/DDBJ whole genome shotgun (WGS) entry which is preliminary data.</text>
</comment>
<name>A0A9X2CH83_9GAMM</name>
<evidence type="ECO:0000313" key="2">
    <source>
        <dbReference type="EMBL" id="MCL1138215.1"/>
    </source>
</evidence>
<dbReference type="AlphaFoldDB" id="A0A9X2CH83"/>
<evidence type="ECO:0000256" key="1">
    <source>
        <dbReference type="SAM" id="SignalP"/>
    </source>
</evidence>